<name>H3GL49_PHYRM</name>
<dbReference type="AlphaFoldDB" id="H3GL49"/>
<evidence type="ECO:0000313" key="2">
    <source>
        <dbReference type="EnsemblProtists" id="Phyra77064"/>
    </source>
</evidence>
<dbReference type="Proteomes" id="UP000005238">
    <property type="component" value="Unassembled WGS sequence"/>
</dbReference>
<dbReference type="eggNOG" id="ENOG502RF9S">
    <property type="taxonomic scope" value="Eukaryota"/>
</dbReference>
<dbReference type="EMBL" id="DS566019">
    <property type="status" value="NOT_ANNOTATED_CDS"/>
    <property type="molecule type" value="Genomic_DNA"/>
</dbReference>
<dbReference type="EnsemblProtists" id="Phyra77064">
    <property type="protein sequence ID" value="Phyra77064"/>
    <property type="gene ID" value="Phyra77064"/>
</dbReference>
<dbReference type="HOGENOM" id="CLU_150346_0_0_1"/>
<protein>
    <recommendedName>
        <fullName evidence="4">RxLR effector protein</fullName>
    </recommendedName>
</protein>
<reference evidence="2" key="2">
    <citation type="submission" date="2015-06" db="UniProtKB">
        <authorList>
            <consortium name="EnsemblProtists"/>
        </authorList>
    </citation>
    <scope>IDENTIFICATION</scope>
    <source>
        <strain evidence="2">Pr102</strain>
    </source>
</reference>
<dbReference type="InParanoid" id="H3GL49"/>
<organism evidence="2 3">
    <name type="scientific">Phytophthora ramorum</name>
    <name type="common">Sudden oak death agent</name>
    <dbReference type="NCBI Taxonomy" id="164328"/>
    <lineage>
        <taxon>Eukaryota</taxon>
        <taxon>Sar</taxon>
        <taxon>Stramenopiles</taxon>
        <taxon>Oomycota</taxon>
        <taxon>Peronosporomycetes</taxon>
        <taxon>Peronosporales</taxon>
        <taxon>Peronosporaceae</taxon>
        <taxon>Phytophthora</taxon>
    </lineage>
</organism>
<keyword evidence="1" id="KW-0732">Signal</keyword>
<dbReference type="RefSeq" id="XP_067750893.1">
    <property type="nucleotide sequence ID" value="XM_067887977.1"/>
</dbReference>
<evidence type="ECO:0000313" key="3">
    <source>
        <dbReference type="Proteomes" id="UP000005238"/>
    </source>
</evidence>
<feature type="signal peptide" evidence="1">
    <location>
        <begin position="1"/>
        <end position="24"/>
    </location>
</feature>
<accession>H3GL49</accession>
<evidence type="ECO:0000256" key="1">
    <source>
        <dbReference type="SAM" id="SignalP"/>
    </source>
</evidence>
<reference evidence="3" key="1">
    <citation type="journal article" date="2006" name="Science">
        <title>Phytophthora genome sequences uncover evolutionary origins and mechanisms of pathogenesis.</title>
        <authorList>
            <person name="Tyler B.M."/>
            <person name="Tripathy S."/>
            <person name="Zhang X."/>
            <person name="Dehal P."/>
            <person name="Jiang R.H."/>
            <person name="Aerts A."/>
            <person name="Arredondo F.D."/>
            <person name="Baxter L."/>
            <person name="Bensasson D."/>
            <person name="Beynon J.L."/>
            <person name="Chapman J."/>
            <person name="Damasceno C.M."/>
            <person name="Dorrance A.E."/>
            <person name="Dou D."/>
            <person name="Dickerman A.W."/>
            <person name="Dubchak I.L."/>
            <person name="Garbelotto M."/>
            <person name="Gijzen M."/>
            <person name="Gordon S.G."/>
            <person name="Govers F."/>
            <person name="Grunwald N.J."/>
            <person name="Huang W."/>
            <person name="Ivors K.L."/>
            <person name="Jones R.W."/>
            <person name="Kamoun S."/>
            <person name="Krampis K."/>
            <person name="Lamour K.H."/>
            <person name="Lee M.K."/>
            <person name="McDonald W.H."/>
            <person name="Medina M."/>
            <person name="Meijer H.J."/>
            <person name="Nordberg E.K."/>
            <person name="Maclean D.J."/>
            <person name="Ospina-Giraldo M.D."/>
            <person name="Morris P.F."/>
            <person name="Phuntumart V."/>
            <person name="Putnam N.H."/>
            <person name="Rash S."/>
            <person name="Rose J.K."/>
            <person name="Sakihama Y."/>
            <person name="Salamov A.A."/>
            <person name="Savidor A."/>
            <person name="Scheuring C.F."/>
            <person name="Smith B.M."/>
            <person name="Sobral B.W."/>
            <person name="Terry A."/>
            <person name="Torto-Alalibo T.A."/>
            <person name="Win J."/>
            <person name="Xu Z."/>
            <person name="Zhang H."/>
            <person name="Grigoriev I.V."/>
            <person name="Rokhsar D.S."/>
            <person name="Boore J.L."/>
        </authorList>
    </citation>
    <scope>NUCLEOTIDE SEQUENCE [LARGE SCALE GENOMIC DNA]</scope>
    <source>
        <strain evidence="3">Pr102</strain>
    </source>
</reference>
<dbReference type="VEuPathDB" id="FungiDB:KRP23_336"/>
<evidence type="ECO:0008006" key="4">
    <source>
        <dbReference type="Google" id="ProtNLM"/>
    </source>
</evidence>
<feature type="chain" id="PRO_5003586314" description="RxLR effector protein" evidence="1">
    <location>
        <begin position="25"/>
        <end position="129"/>
    </location>
</feature>
<proteinExistence type="predicted"/>
<dbReference type="GeneID" id="94224015"/>
<dbReference type="OrthoDB" id="114784at2759"/>
<keyword evidence="3" id="KW-1185">Reference proteome</keyword>
<sequence>MRVSQVLLAATATLLATSADVATASDAAVAAKTKSSAATNEIPELFVKKIPFKYGNVTGTMVITIDPDSLREVDDDSASTDASKVYDFTQSDESGSDAEERALFGSKLLERIVLAVNGWAGMWTWLKVI</sequence>